<dbReference type="EMBL" id="PZHR01000005">
    <property type="protein sequence ID" value="PTK60541.1"/>
    <property type="molecule type" value="Genomic_DNA"/>
</dbReference>
<dbReference type="InterPro" id="IPR034660">
    <property type="entry name" value="DinB/YfiT-like"/>
</dbReference>
<dbReference type="InterPro" id="IPR024775">
    <property type="entry name" value="DinB-like"/>
</dbReference>
<dbReference type="SUPFAM" id="SSF109854">
    <property type="entry name" value="DinB/YfiT-like putative metalloenzymes"/>
    <property type="match status" value="1"/>
</dbReference>
<organism evidence="2 3">
    <name type="scientific">Staphylococcus nepalensis</name>
    <dbReference type="NCBI Taxonomy" id="214473"/>
    <lineage>
        <taxon>Bacteria</taxon>
        <taxon>Bacillati</taxon>
        <taxon>Bacillota</taxon>
        <taxon>Bacilli</taxon>
        <taxon>Bacillales</taxon>
        <taxon>Staphylococcaceae</taxon>
        <taxon>Staphylococcus</taxon>
    </lineage>
</organism>
<dbReference type="AlphaFoldDB" id="A0A2T4SDR9"/>
<dbReference type="Proteomes" id="UP000240400">
    <property type="component" value="Unassembled WGS sequence"/>
</dbReference>
<accession>A0A2T4SDR9</accession>
<comment type="caution">
    <text evidence="2">The sequence shown here is derived from an EMBL/GenBank/DDBJ whole genome shotgun (WGS) entry which is preliminary data.</text>
</comment>
<protein>
    <submittedName>
        <fullName evidence="2">DinB family protein</fullName>
    </submittedName>
</protein>
<reference evidence="2 3" key="1">
    <citation type="journal article" date="2016" name="Front. Microbiol.">
        <title>Comprehensive Phylogenetic Analysis of Bovine Non-aureus Staphylococci Species Based on Whole-Genome Sequencing.</title>
        <authorList>
            <person name="Naushad S."/>
            <person name="Barkema H.W."/>
            <person name="Luby C."/>
            <person name="Condas L.A."/>
            <person name="Nobrega D.B."/>
            <person name="Carson D.A."/>
            <person name="De Buck J."/>
        </authorList>
    </citation>
    <scope>NUCLEOTIDE SEQUENCE [LARGE SCALE GENOMIC DNA]</scope>
    <source>
        <strain evidence="2 3">SNUC 4337</strain>
    </source>
</reference>
<sequence length="156" mass="18327">MIKEQIQASYNLLKKHIRDIDEEIATYQPNVANNNIKWQLGHLILLNDFLVFETINGENVLDQTPAKYFLWGTSPKDFDGYEPSFTELKKLLDEQLDRILNALEKQLKKDRNEPIVLKDVDVYMENFNQSIHFAIIHTNRHFGQIVLLKSMINKLN</sequence>
<proteinExistence type="predicted"/>
<evidence type="ECO:0000259" key="1">
    <source>
        <dbReference type="Pfam" id="PF12867"/>
    </source>
</evidence>
<feature type="domain" description="DinB-like" evidence="1">
    <location>
        <begin position="5"/>
        <end position="145"/>
    </location>
</feature>
<dbReference type="OrthoDB" id="4295522at2"/>
<evidence type="ECO:0000313" key="3">
    <source>
        <dbReference type="Proteomes" id="UP000240400"/>
    </source>
</evidence>
<name>A0A2T4SDR9_9STAP</name>
<dbReference type="Pfam" id="PF12867">
    <property type="entry name" value="DinB_2"/>
    <property type="match status" value="1"/>
</dbReference>
<dbReference type="RefSeq" id="WP_107643938.1">
    <property type="nucleotide sequence ID" value="NZ_CANMJG010000003.1"/>
</dbReference>
<dbReference type="Gene3D" id="1.20.120.450">
    <property type="entry name" value="dinb family like domain"/>
    <property type="match status" value="1"/>
</dbReference>
<evidence type="ECO:0000313" key="2">
    <source>
        <dbReference type="EMBL" id="PTK60541.1"/>
    </source>
</evidence>
<gene>
    <name evidence="2" type="ORF">BUZ61_02115</name>
</gene>